<evidence type="ECO:0000313" key="8">
    <source>
        <dbReference type="EMBL" id="QDV81732.1"/>
    </source>
</evidence>
<evidence type="ECO:0000256" key="6">
    <source>
        <dbReference type="SAM" id="SignalP"/>
    </source>
</evidence>
<feature type="compositionally biased region" description="Low complexity" evidence="5">
    <location>
        <begin position="446"/>
        <end position="457"/>
    </location>
</feature>
<feature type="repeat" description="TPR" evidence="4">
    <location>
        <begin position="286"/>
        <end position="319"/>
    </location>
</feature>
<name>A0ABX5XIW4_9BACT</name>
<keyword evidence="2" id="KW-0677">Repeat</keyword>
<evidence type="ECO:0000256" key="5">
    <source>
        <dbReference type="SAM" id="MobiDB-lite"/>
    </source>
</evidence>
<keyword evidence="3" id="KW-0325">Glycoprotein</keyword>
<dbReference type="InterPro" id="IPR028994">
    <property type="entry name" value="Integrin_alpha_N"/>
</dbReference>
<dbReference type="EMBL" id="CP036432">
    <property type="protein sequence ID" value="QDV81732.1"/>
    <property type="molecule type" value="Genomic_DNA"/>
</dbReference>
<evidence type="ECO:0000256" key="2">
    <source>
        <dbReference type="ARBA" id="ARBA00022737"/>
    </source>
</evidence>
<proteinExistence type="predicted"/>
<dbReference type="PANTHER" id="PTHR16026:SF0">
    <property type="entry name" value="CARTILAGE ACIDIC PROTEIN 1"/>
    <property type="match status" value="1"/>
</dbReference>
<dbReference type="SMART" id="SM00191">
    <property type="entry name" value="Int_alpha"/>
    <property type="match status" value="2"/>
</dbReference>
<dbReference type="Gene3D" id="1.25.40.10">
    <property type="entry name" value="Tetratricopeptide repeat domain"/>
    <property type="match status" value="2"/>
</dbReference>
<dbReference type="PROSITE" id="PS51257">
    <property type="entry name" value="PROKAR_LIPOPROTEIN"/>
    <property type="match status" value="1"/>
</dbReference>
<feature type="region of interest" description="Disordered" evidence="5">
    <location>
        <begin position="33"/>
        <end position="52"/>
    </location>
</feature>
<dbReference type="Pfam" id="PF07593">
    <property type="entry name" value="UnbV_ASPIC"/>
    <property type="match status" value="1"/>
</dbReference>
<dbReference type="InterPro" id="IPR011519">
    <property type="entry name" value="UnbV_ASPIC"/>
</dbReference>
<dbReference type="SUPFAM" id="SSF69318">
    <property type="entry name" value="Integrin alpha N-terminal domain"/>
    <property type="match status" value="1"/>
</dbReference>
<keyword evidence="9" id="KW-1185">Reference proteome</keyword>
<feature type="chain" id="PRO_5045225931" evidence="6">
    <location>
        <begin position="29"/>
        <end position="991"/>
    </location>
</feature>
<dbReference type="InterPro" id="IPR013517">
    <property type="entry name" value="FG-GAP"/>
</dbReference>
<evidence type="ECO:0000313" key="9">
    <source>
        <dbReference type="Proteomes" id="UP000318081"/>
    </source>
</evidence>
<dbReference type="InterPro" id="IPR019734">
    <property type="entry name" value="TPR_rpt"/>
</dbReference>
<evidence type="ECO:0000256" key="1">
    <source>
        <dbReference type="ARBA" id="ARBA00022729"/>
    </source>
</evidence>
<keyword evidence="1 6" id="KW-0732">Signal</keyword>
<protein>
    <submittedName>
        <fullName evidence="8">Cellulose synthase subunit BcsC</fullName>
    </submittedName>
</protein>
<dbReference type="Pfam" id="PF14559">
    <property type="entry name" value="TPR_19"/>
    <property type="match status" value="2"/>
</dbReference>
<evidence type="ECO:0000259" key="7">
    <source>
        <dbReference type="Pfam" id="PF07593"/>
    </source>
</evidence>
<reference evidence="8 9" key="1">
    <citation type="submission" date="2019-02" db="EMBL/GenBank/DDBJ databases">
        <title>Deep-cultivation of Planctomycetes and their phenomic and genomic characterization uncovers novel biology.</title>
        <authorList>
            <person name="Wiegand S."/>
            <person name="Jogler M."/>
            <person name="Boedeker C."/>
            <person name="Pinto D."/>
            <person name="Vollmers J."/>
            <person name="Rivas-Marin E."/>
            <person name="Kohn T."/>
            <person name="Peeters S.H."/>
            <person name="Heuer A."/>
            <person name="Rast P."/>
            <person name="Oberbeckmann S."/>
            <person name="Bunk B."/>
            <person name="Jeske O."/>
            <person name="Meyerdierks A."/>
            <person name="Storesund J.E."/>
            <person name="Kallscheuer N."/>
            <person name="Luecker S."/>
            <person name="Lage O.M."/>
            <person name="Pohl T."/>
            <person name="Merkel B.J."/>
            <person name="Hornburger P."/>
            <person name="Mueller R.-W."/>
            <person name="Bruemmer F."/>
            <person name="Labrenz M."/>
            <person name="Spormann A.M."/>
            <person name="Op den Camp H."/>
            <person name="Overmann J."/>
            <person name="Amann R."/>
            <person name="Jetten M.S.M."/>
            <person name="Mascher T."/>
            <person name="Medema M.H."/>
            <person name="Devos D.P."/>
            <person name="Kaster A.-K."/>
            <person name="Ovreas L."/>
            <person name="Rohde M."/>
            <person name="Galperin M.Y."/>
            <person name="Jogler C."/>
        </authorList>
    </citation>
    <scope>NUCLEOTIDE SEQUENCE [LARGE SCALE GENOMIC DNA]</scope>
    <source>
        <strain evidence="8 9">TBK1r</strain>
    </source>
</reference>
<dbReference type="SMART" id="SM00028">
    <property type="entry name" value="TPR"/>
    <property type="match status" value="3"/>
</dbReference>
<gene>
    <name evidence="8" type="ORF">TBK1r_06520</name>
</gene>
<organism evidence="8 9">
    <name type="scientific">Stieleria magnilauensis</name>
    <dbReference type="NCBI Taxonomy" id="2527963"/>
    <lineage>
        <taxon>Bacteria</taxon>
        <taxon>Pseudomonadati</taxon>
        <taxon>Planctomycetota</taxon>
        <taxon>Planctomycetia</taxon>
        <taxon>Pirellulales</taxon>
        <taxon>Pirellulaceae</taxon>
        <taxon>Stieleria</taxon>
    </lineage>
</organism>
<dbReference type="InterPro" id="IPR013519">
    <property type="entry name" value="Int_alpha_beta-p"/>
</dbReference>
<dbReference type="InterPro" id="IPR027039">
    <property type="entry name" value="Crtac1"/>
</dbReference>
<sequence length="991" mass="109232">MNMNRSMPRTHSMSLTWLFGLSVVLACAGCGTGERATSPPETAPTQSGDDDTSRLESAFALMQQGQTDQALELIQQVLIRSPKNVDALSLAIELYNQRGEFCQAADLAATVAEIDTARGSQILIRAFDWNLRCGDFAAAETNLRRAEALDPNNVDVHRMLAQLLNAQGRRFEASRHVRQLIRLRSVQPNETLSLIDLQGPFYLVSFADFVKDNAVTLFSLGEARELYTRINAEASEVLALMQRIRQAFPDSAAAAALHGRILAETGRQEALAEWAKNVPAGTQEQPEYWSAIGSWMALQDRHEEAIRAFGEALRRDPTDRESLRSMIQSLVSVGQSSRIPELRQRLAVLDRIFRIAKEADAEQSLWISQRLGELARPWESCAWLMREAQLSGAMSERVPELNQRHQAILAWERGANETQIGTAQLTRLLGFDIQQWPLPELDSRKPTTPADPTPSADQGLRFVDVAPELKLEARYVGGFATDGSEFYPYEVNGGGLAVLDYDLDGRCDLYMAQSGGTPVEPGSSMPNQLFRFVAEGGFGEVTEQAAVGDRHFGQGVCVGDVNQDGFPDLLVANIGPNVVYINQGDGTYRDASGTLLDSAANWTSCIGLADLSGDALPDIIEINYIDDPLAYTVRCTDDHLPCQPQRFNSASDRILKLRPNGQFAPWSQAAEMRSNPKLGFGLVIANFDGKLGNDFFVANDGDLNHFWVSSTPAAASDDRFSIVESAAVRGCSIGKGGDSQACMGVASGDFDRDGQLDLHVTNFHNESVNLFTQNEPGFFFDESLRYGLHDPSFSVLGFGTQAADFDNDGWLDLAVLNGHVFDARDEGIPFQMIPQLFHGSQQGFQLQDRSTAGQYWKQQQLGRTLATLDWNRDGQMDLVANHLDLPVALLQNVSESQHWIQFELIGVDCERDAIGAEVRIRAGQDRWSGWQTGGDGYMCSNEAVVHFGVGAVESVDQVEIRWPDGRTETFENVNTNTRYLAIQGTEGLEKR</sequence>
<feature type="domain" description="ASPIC/UnbV" evidence="7">
    <location>
        <begin position="913"/>
        <end position="979"/>
    </location>
</feature>
<dbReference type="Proteomes" id="UP000318081">
    <property type="component" value="Chromosome"/>
</dbReference>
<dbReference type="InterPro" id="IPR011990">
    <property type="entry name" value="TPR-like_helical_dom_sf"/>
</dbReference>
<keyword evidence="4" id="KW-0802">TPR repeat</keyword>
<dbReference type="PROSITE" id="PS50005">
    <property type="entry name" value="TPR"/>
    <property type="match status" value="1"/>
</dbReference>
<dbReference type="PANTHER" id="PTHR16026">
    <property type="entry name" value="CARTILAGE ACIDIC PROTEIN 1"/>
    <property type="match status" value="1"/>
</dbReference>
<accession>A0ABX5XIW4</accession>
<evidence type="ECO:0000256" key="3">
    <source>
        <dbReference type="ARBA" id="ARBA00023180"/>
    </source>
</evidence>
<dbReference type="SUPFAM" id="SSF48452">
    <property type="entry name" value="TPR-like"/>
    <property type="match status" value="2"/>
</dbReference>
<feature type="signal peptide" evidence="6">
    <location>
        <begin position="1"/>
        <end position="28"/>
    </location>
</feature>
<dbReference type="Gene3D" id="2.130.10.130">
    <property type="entry name" value="Integrin alpha, N-terminal"/>
    <property type="match status" value="2"/>
</dbReference>
<dbReference type="Pfam" id="PF13517">
    <property type="entry name" value="FG-GAP_3"/>
    <property type="match status" value="2"/>
</dbReference>
<evidence type="ECO:0000256" key="4">
    <source>
        <dbReference type="PROSITE-ProRule" id="PRU00339"/>
    </source>
</evidence>
<feature type="region of interest" description="Disordered" evidence="5">
    <location>
        <begin position="439"/>
        <end position="458"/>
    </location>
</feature>